<keyword evidence="8" id="KW-1185">Reference proteome</keyword>
<dbReference type="GO" id="GO:0009289">
    <property type="term" value="C:pilus"/>
    <property type="evidence" value="ECO:0007669"/>
    <property type="project" value="UniProtKB-SubCell"/>
</dbReference>
<dbReference type="RefSeq" id="WP_245191287.1">
    <property type="nucleotide sequence ID" value="NZ_LXEU01000096.1"/>
</dbReference>
<evidence type="ECO:0000259" key="6">
    <source>
        <dbReference type="Pfam" id="PF00419"/>
    </source>
</evidence>
<keyword evidence="3 5" id="KW-0732">Signal</keyword>
<evidence type="ECO:0000313" key="7">
    <source>
        <dbReference type="EMBL" id="OAT45210.1"/>
    </source>
</evidence>
<evidence type="ECO:0000256" key="4">
    <source>
        <dbReference type="ARBA" id="ARBA00023263"/>
    </source>
</evidence>
<feature type="chain" id="PRO_5008595011" description="Fimbrial-type adhesion domain-containing protein" evidence="5">
    <location>
        <begin position="24"/>
        <end position="329"/>
    </location>
</feature>
<dbReference type="Proteomes" id="UP000078386">
    <property type="component" value="Unassembled WGS sequence"/>
</dbReference>
<dbReference type="PANTHER" id="PTHR33420">
    <property type="entry name" value="FIMBRIAL SUBUNIT ELFA-RELATED"/>
    <property type="match status" value="1"/>
</dbReference>
<gene>
    <name evidence="7" type="ORF">M989_04507</name>
</gene>
<dbReference type="AlphaFoldDB" id="A0A1B7JB85"/>
<sequence>MMRARLLPLLIVSNLFIAHTAQADYFSSVGTHTMSYDLDNWTVGIPATAGASSGWWEDAGSVSVEIKPSSTTGSFVTLQVDGSLVGENTYATSNPGVGIKYKTNITNITNTGGNGETAPDFRFNLGIETGVVSSSFLHVYYQLVRLTDKVPAGKITSLPQVTAIFHNPDGLGDAVISRLIYTSAAATQPKYNACKIVAPTEIQLAPLYGNTLQNGAQGSQQAETIQLTNCPGAINGITYNFSAVYGTHKASNGVVNTVTGTGYAQNVYIQVQNADGTPHRVNGSIPVSNYDGSGDYTLPDFKVAYFIDDASRVRAGNVKSAIELKVTYN</sequence>
<organism evidence="7 8">
    <name type="scientific">Kluyvera georgiana ATCC 51603</name>
    <dbReference type="NCBI Taxonomy" id="1354264"/>
    <lineage>
        <taxon>Bacteria</taxon>
        <taxon>Pseudomonadati</taxon>
        <taxon>Pseudomonadota</taxon>
        <taxon>Gammaproteobacteria</taxon>
        <taxon>Enterobacterales</taxon>
        <taxon>Enterobacteriaceae</taxon>
        <taxon>Kluyvera</taxon>
    </lineage>
</organism>
<dbReference type="SUPFAM" id="SSF49401">
    <property type="entry name" value="Bacterial adhesins"/>
    <property type="match status" value="1"/>
</dbReference>
<reference evidence="7 8" key="1">
    <citation type="submission" date="2016-04" db="EMBL/GenBank/DDBJ databases">
        <title>ATOL: Assembling a taxonomically balanced genome-scale reconstruction of the evolutionary history of the Enterobacteriaceae.</title>
        <authorList>
            <person name="Plunkett G.III."/>
            <person name="Neeno-Eckwall E.C."/>
            <person name="Glasner J.D."/>
            <person name="Perna N.T."/>
        </authorList>
    </citation>
    <scope>NUCLEOTIDE SEQUENCE [LARGE SCALE GENOMIC DNA]</scope>
    <source>
        <strain evidence="7 8">ATCC 51603</strain>
    </source>
</reference>
<dbReference type="EMBL" id="LXEU01000096">
    <property type="protein sequence ID" value="OAT45210.1"/>
    <property type="molecule type" value="Genomic_DNA"/>
</dbReference>
<protein>
    <recommendedName>
        <fullName evidence="6">Fimbrial-type adhesion domain-containing protein</fullName>
    </recommendedName>
</protein>
<evidence type="ECO:0000256" key="1">
    <source>
        <dbReference type="ARBA" id="ARBA00004561"/>
    </source>
</evidence>
<comment type="subcellular location">
    <subcellularLocation>
        <location evidence="1">Fimbrium</location>
    </subcellularLocation>
</comment>
<dbReference type="InterPro" id="IPR050263">
    <property type="entry name" value="Bact_Fimbrial_Adh_Pro"/>
</dbReference>
<evidence type="ECO:0000256" key="3">
    <source>
        <dbReference type="ARBA" id="ARBA00022729"/>
    </source>
</evidence>
<dbReference type="GO" id="GO:0043709">
    <property type="term" value="P:cell adhesion involved in single-species biofilm formation"/>
    <property type="evidence" value="ECO:0007669"/>
    <property type="project" value="TreeGrafter"/>
</dbReference>
<accession>A0A1B7JB85</accession>
<comment type="similarity">
    <text evidence="2">Belongs to the fimbrial protein family.</text>
</comment>
<dbReference type="Gene3D" id="2.60.40.1090">
    <property type="entry name" value="Fimbrial-type adhesion domain"/>
    <property type="match status" value="1"/>
</dbReference>
<feature type="signal peptide" evidence="5">
    <location>
        <begin position="1"/>
        <end position="23"/>
    </location>
</feature>
<evidence type="ECO:0000313" key="8">
    <source>
        <dbReference type="Proteomes" id="UP000078386"/>
    </source>
</evidence>
<dbReference type="InterPro" id="IPR036937">
    <property type="entry name" value="Adhesion_dom_fimbrial_sf"/>
</dbReference>
<dbReference type="InterPro" id="IPR008966">
    <property type="entry name" value="Adhesion_dom_sf"/>
</dbReference>
<proteinExistence type="inferred from homology"/>
<evidence type="ECO:0000256" key="5">
    <source>
        <dbReference type="SAM" id="SignalP"/>
    </source>
</evidence>
<keyword evidence="4" id="KW-0281">Fimbrium</keyword>
<dbReference type="PATRIC" id="fig|1354264.4.peg.4673"/>
<comment type="caution">
    <text evidence="7">The sequence shown here is derived from an EMBL/GenBank/DDBJ whole genome shotgun (WGS) entry which is preliminary data.</text>
</comment>
<name>A0A1B7JB85_9ENTR</name>
<dbReference type="Pfam" id="PF00419">
    <property type="entry name" value="Fimbrial"/>
    <property type="match status" value="1"/>
</dbReference>
<dbReference type="PANTHER" id="PTHR33420:SF3">
    <property type="entry name" value="FIMBRIAL SUBUNIT ELFA"/>
    <property type="match status" value="1"/>
</dbReference>
<evidence type="ECO:0000256" key="2">
    <source>
        <dbReference type="ARBA" id="ARBA00006671"/>
    </source>
</evidence>
<dbReference type="InterPro" id="IPR000259">
    <property type="entry name" value="Adhesion_dom_fimbrial"/>
</dbReference>
<feature type="domain" description="Fimbrial-type adhesion" evidence="6">
    <location>
        <begin position="190"/>
        <end position="328"/>
    </location>
</feature>